<gene>
    <name evidence="2" type="ORF">NYM_LOCUS4517</name>
</gene>
<accession>A0A5K0WW97</accession>
<feature type="compositionally biased region" description="Basic and acidic residues" evidence="1">
    <location>
        <begin position="39"/>
        <end position="55"/>
    </location>
</feature>
<feature type="region of interest" description="Disordered" evidence="1">
    <location>
        <begin position="1"/>
        <end position="55"/>
    </location>
</feature>
<feature type="compositionally biased region" description="Basic and acidic residues" evidence="1">
    <location>
        <begin position="9"/>
        <end position="21"/>
    </location>
</feature>
<proteinExistence type="predicted"/>
<name>A0A5K0WW97_9MAGN</name>
<organism evidence="2">
    <name type="scientific">Nymphaea colorata</name>
    <name type="common">pocket water lily</name>
    <dbReference type="NCBI Taxonomy" id="210225"/>
    <lineage>
        <taxon>Eukaryota</taxon>
        <taxon>Viridiplantae</taxon>
        <taxon>Streptophyta</taxon>
        <taxon>Embryophyta</taxon>
        <taxon>Tracheophyta</taxon>
        <taxon>Spermatophyta</taxon>
        <taxon>Magnoliopsida</taxon>
        <taxon>Nymphaeales</taxon>
        <taxon>Nymphaeaceae</taxon>
        <taxon>Nymphaea</taxon>
    </lineage>
</organism>
<protein>
    <submittedName>
        <fullName evidence="2">Uncharacterized protein</fullName>
    </submittedName>
</protein>
<dbReference type="AlphaFoldDB" id="A0A5K0WW97"/>
<dbReference type="EMBL" id="LR721775">
    <property type="protein sequence ID" value="VVV56732.1"/>
    <property type="molecule type" value="Genomic_DNA"/>
</dbReference>
<reference evidence="2" key="1">
    <citation type="submission" date="2019-09" db="EMBL/GenBank/DDBJ databases">
        <authorList>
            <person name="Zhang L."/>
        </authorList>
    </citation>
    <scope>NUCLEOTIDE SEQUENCE</scope>
</reference>
<evidence type="ECO:0000313" key="2">
    <source>
        <dbReference type="EMBL" id="VVV56732.1"/>
    </source>
</evidence>
<sequence>MQKLSGLVEEQHKAGSTEKKASCRPVSAANTEDGESDNVDGKSSEEKGVKPKEESGLRLALFAESECSSKILDTCRKKEEDEEVGKLVNVSSCGAGYDPFTDDDGSYVLQAFCCHDQPYQWWELWP</sequence>
<evidence type="ECO:0000256" key="1">
    <source>
        <dbReference type="SAM" id="MobiDB-lite"/>
    </source>
</evidence>